<accession>A0A3M6URU9</accession>
<evidence type="ECO:0000313" key="2">
    <source>
        <dbReference type="Proteomes" id="UP000275408"/>
    </source>
</evidence>
<reference evidence="1 2" key="1">
    <citation type="journal article" date="2018" name="Sci. Rep.">
        <title>Comparative analysis of the Pocillopora damicornis genome highlights role of immune system in coral evolution.</title>
        <authorList>
            <person name="Cunning R."/>
            <person name="Bay R.A."/>
            <person name="Gillette P."/>
            <person name="Baker A.C."/>
            <person name="Traylor-Knowles N."/>
        </authorList>
    </citation>
    <scope>NUCLEOTIDE SEQUENCE [LARGE SCALE GENOMIC DNA]</scope>
    <source>
        <strain evidence="1">RSMAS</strain>
        <tissue evidence="1">Whole animal</tissue>
    </source>
</reference>
<proteinExistence type="predicted"/>
<gene>
    <name evidence="1" type="ORF">pdam_00008800</name>
</gene>
<dbReference type="EMBL" id="RCHS01000841">
    <property type="protein sequence ID" value="RMX56433.1"/>
    <property type="molecule type" value="Genomic_DNA"/>
</dbReference>
<dbReference type="Proteomes" id="UP000275408">
    <property type="component" value="Unassembled WGS sequence"/>
</dbReference>
<sequence>MRRQESKLYFKTAYRNQCKEDDRKCANHSVVDQKHKCKTSIDVGPQTLTVAYQNAPTKSVKTQILSIYADRFSANELKRIHQTFENPSNRQIKKARAQAKSERPEVPTEKIHRHRIHKQQFVIPNVARTVVKCTIINQYMNHCKDVENTRSSRGHTEEIRFRGTRAVGADGFRDFL</sequence>
<protein>
    <submittedName>
        <fullName evidence="1">Uncharacterized protein</fullName>
    </submittedName>
</protein>
<dbReference type="AlphaFoldDB" id="A0A3M6URU9"/>
<comment type="caution">
    <text evidence="1">The sequence shown here is derived from an EMBL/GenBank/DDBJ whole genome shotgun (WGS) entry which is preliminary data.</text>
</comment>
<evidence type="ECO:0000313" key="1">
    <source>
        <dbReference type="EMBL" id="RMX56433.1"/>
    </source>
</evidence>
<name>A0A3M6URU9_POCDA</name>
<organism evidence="1 2">
    <name type="scientific">Pocillopora damicornis</name>
    <name type="common">Cauliflower coral</name>
    <name type="synonym">Millepora damicornis</name>
    <dbReference type="NCBI Taxonomy" id="46731"/>
    <lineage>
        <taxon>Eukaryota</taxon>
        <taxon>Metazoa</taxon>
        <taxon>Cnidaria</taxon>
        <taxon>Anthozoa</taxon>
        <taxon>Hexacorallia</taxon>
        <taxon>Scleractinia</taxon>
        <taxon>Astrocoeniina</taxon>
        <taxon>Pocilloporidae</taxon>
        <taxon>Pocillopora</taxon>
    </lineage>
</organism>
<keyword evidence="2" id="KW-1185">Reference proteome</keyword>